<dbReference type="RefSeq" id="XP_024732379.1">
    <property type="nucleotide sequence ID" value="XM_024888782.1"/>
</dbReference>
<proteinExistence type="predicted"/>
<name>A0A2J6SXI5_9HELO</name>
<accession>A0A2J6SXI5</accession>
<keyword evidence="2" id="KW-1185">Reference proteome</keyword>
<evidence type="ECO:0000313" key="2">
    <source>
        <dbReference type="Proteomes" id="UP000235371"/>
    </source>
</evidence>
<dbReference type="AlphaFoldDB" id="A0A2J6SXI5"/>
<reference evidence="1 2" key="1">
    <citation type="submission" date="2016-04" db="EMBL/GenBank/DDBJ databases">
        <title>A degradative enzymes factory behind the ericoid mycorrhizal symbiosis.</title>
        <authorList>
            <consortium name="DOE Joint Genome Institute"/>
            <person name="Martino E."/>
            <person name="Morin E."/>
            <person name="Grelet G."/>
            <person name="Kuo A."/>
            <person name="Kohler A."/>
            <person name="Daghino S."/>
            <person name="Barry K."/>
            <person name="Choi C."/>
            <person name="Cichocki N."/>
            <person name="Clum A."/>
            <person name="Copeland A."/>
            <person name="Hainaut M."/>
            <person name="Haridas S."/>
            <person name="Labutti K."/>
            <person name="Lindquist E."/>
            <person name="Lipzen A."/>
            <person name="Khouja H.-R."/>
            <person name="Murat C."/>
            <person name="Ohm R."/>
            <person name="Olson A."/>
            <person name="Spatafora J."/>
            <person name="Veneault-Fourrey C."/>
            <person name="Henrissat B."/>
            <person name="Grigoriev I."/>
            <person name="Martin F."/>
            <person name="Perotto S."/>
        </authorList>
    </citation>
    <scope>NUCLEOTIDE SEQUENCE [LARGE SCALE GENOMIC DNA]</scope>
    <source>
        <strain evidence="1 2">E</strain>
    </source>
</reference>
<dbReference type="EMBL" id="KZ613855">
    <property type="protein sequence ID" value="PMD55475.1"/>
    <property type="molecule type" value="Genomic_DNA"/>
</dbReference>
<dbReference type="Proteomes" id="UP000235371">
    <property type="component" value="Unassembled WGS sequence"/>
</dbReference>
<evidence type="ECO:0000313" key="1">
    <source>
        <dbReference type="EMBL" id="PMD55475.1"/>
    </source>
</evidence>
<gene>
    <name evidence="1" type="ORF">K444DRAFT_89280</name>
</gene>
<sequence>MEKLGRAVPWRKEIRFFPGSLNRVPDILPRFSHLSPSPLHSLQPSHNFTPVQGTPLRIPLPGCSPWLMVGHGAAPSSHRSPKHPEAEGVHACDKVRLPWSPPTSAPKFGTPRAQHQASCLSPAWRYSSIRNIIVLRIFWDGGLGCMCVCVCVLQRAGKRNLFQELLLLSFAPTRK</sequence>
<protein>
    <submittedName>
        <fullName evidence="1">Uncharacterized protein</fullName>
    </submittedName>
</protein>
<organism evidence="1 2">
    <name type="scientific">Hyaloscypha bicolor E</name>
    <dbReference type="NCBI Taxonomy" id="1095630"/>
    <lineage>
        <taxon>Eukaryota</taxon>
        <taxon>Fungi</taxon>
        <taxon>Dikarya</taxon>
        <taxon>Ascomycota</taxon>
        <taxon>Pezizomycotina</taxon>
        <taxon>Leotiomycetes</taxon>
        <taxon>Helotiales</taxon>
        <taxon>Hyaloscyphaceae</taxon>
        <taxon>Hyaloscypha</taxon>
        <taxon>Hyaloscypha bicolor</taxon>
    </lineage>
</organism>
<dbReference type="InParanoid" id="A0A2J6SXI5"/>
<dbReference type="GeneID" id="36596858"/>